<reference evidence="1" key="1">
    <citation type="journal article" date="2023" name="Insect Mol. Biol.">
        <title>Genome sequencing provides insights into the evolution of gene families encoding plant cell wall-degrading enzymes in longhorned beetles.</title>
        <authorList>
            <person name="Shin N.R."/>
            <person name="Okamura Y."/>
            <person name="Kirsch R."/>
            <person name="Pauchet Y."/>
        </authorList>
    </citation>
    <scope>NUCLEOTIDE SEQUENCE</scope>
    <source>
        <strain evidence="1">RBIC_L_NR</strain>
    </source>
</reference>
<protein>
    <submittedName>
        <fullName evidence="1">Uncharacterized protein</fullName>
    </submittedName>
</protein>
<gene>
    <name evidence="1" type="ORF">NQ314_010540</name>
</gene>
<sequence>MERKHLLAVAAALVAKRKNRKKRSKWSKDWLLKKQQFSHVNLLAELKFEKDDWFNYLRMDEETYLELLHLVTPFIEKKDTHLRKSISCHERLTTTLRYVATGRNYEDLKYTTII</sequence>
<evidence type="ECO:0000313" key="2">
    <source>
        <dbReference type="Proteomes" id="UP001162156"/>
    </source>
</evidence>
<comment type="caution">
    <text evidence="1">The sequence shown here is derived from an EMBL/GenBank/DDBJ whole genome shotgun (WGS) entry which is preliminary data.</text>
</comment>
<proteinExistence type="predicted"/>
<keyword evidence="2" id="KW-1185">Reference proteome</keyword>
<dbReference type="AlphaFoldDB" id="A0AAV8XRM0"/>
<name>A0AAV8XRM0_9CUCU</name>
<dbReference type="Proteomes" id="UP001162156">
    <property type="component" value="Unassembled WGS sequence"/>
</dbReference>
<organism evidence="1 2">
    <name type="scientific">Rhamnusium bicolor</name>
    <dbReference type="NCBI Taxonomy" id="1586634"/>
    <lineage>
        <taxon>Eukaryota</taxon>
        <taxon>Metazoa</taxon>
        <taxon>Ecdysozoa</taxon>
        <taxon>Arthropoda</taxon>
        <taxon>Hexapoda</taxon>
        <taxon>Insecta</taxon>
        <taxon>Pterygota</taxon>
        <taxon>Neoptera</taxon>
        <taxon>Endopterygota</taxon>
        <taxon>Coleoptera</taxon>
        <taxon>Polyphaga</taxon>
        <taxon>Cucujiformia</taxon>
        <taxon>Chrysomeloidea</taxon>
        <taxon>Cerambycidae</taxon>
        <taxon>Lepturinae</taxon>
        <taxon>Rhagiini</taxon>
        <taxon>Rhamnusium</taxon>
    </lineage>
</organism>
<evidence type="ECO:0000313" key="1">
    <source>
        <dbReference type="EMBL" id="KAJ8940900.1"/>
    </source>
</evidence>
<dbReference type="EMBL" id="JANEYF010002934">
    <property type="protein sequence ID" value="KAJ8940900.1"/>
    <property type="molecule type" value="Genomic_DNA"/>
</dbReference>
<accession>A0AAV8XRM0</accession>